<dbReference type="CDD" id="cd07750">
    <property type="entry name" value="PolyPPase_VTC_like"/>
    <property type="match status" value="1"/>
</dbReference>
<protein>
    <submittedName>
        <fullName evidence="2">Polyphosphate polymerase domain-containing protein</fullName>
    </submittedName>
</protein>
<dbReference type="OrthoDB" id="185578at2"/>
<dbReference type="InterPro" id="IPR033469">
    <property type="entry name" value="CYTH-like_dom_sf"/>
</dbReference>
<comment type="caution">
    <text evidence="2">The sequence shown here is derived from an EMBL/GenBank/DDBJ whole genome shotgun (WGS) entry which is preliminary data.</text>
</comment>
<dbReference type="AlphaFoldDB" id="A0A5C5SDB3"/>
<accession>A0A5C5SDB3</accession>
<keyword evidence="3" id="KW-1185">Reference proteome</keyword>
<dbReference type="GO" id="GO:0006799">
    <property type="term" value="P:polyphosphate biosynthetic process"/>
    <property type="evidence" value="ECO:0007669"/>
    <property type="project" value="UniProtKB-ARBA"/>
</dbReference>
<dbReference type="SUPFAM" id="SSF55154">
    <property type="entry name" value="CYTH-like phosphatases"/>
    <property type="match status" value="1"/>
</dbReference>
<sequence length="244" mass="27981">MTKQMTQKEFKRVETKYLVPKQCLPDLMADLAVHLMEDTFARSTITSLYFDTADFTMIQDSLAKKHGKEKVRLRTYAPKPLLTSPAFLEIKQKIAGIGYKYRVATTPAIAGKFLSGQGSKEIVDDRMMAQLALLEKRYGTITPRMLIAYKRQSFRGRNDHSVRVTVDTNLTYAEVNHLTLTSFEASPLLPQNQVVMEIKVEDQIPVWLQTILETYNFEKVSFSKYGQAYQLHQESQLSQEAHYA</sequence>
<dbReference type="InterPro" id="IPR042267">
    <property type="entry name" value="VTC_sf"/>
</dbReference>
<dbReference type="InterPro" id="IPR018966">
    <property type="entry name" value="VTC_domain"/>
</dbReference>
<name>A0A5C5SDB3_9STRE</name>
<evidence type="ECO:0000259" key="1">
    <source>
        <dbReference type="Pfam" id="PF09359"/>
    </source>
</evidence>
<dbReference type="Gene3D" id="3.20.100.30">
    <property type="entry name" value="VTC, catalytic tunnel domain"/>
    <property type="match status" value="1"/>
</dbReference>
<evidence type="ECO:0000313" key="2">
    <source>
        <dbReference type="EMBL" id="TWS97676.1"/>
    </source>
</evidence>
<evidence type="ECO:0000313" key="3">
    <source>
        <dbReference type="Proteomes" id="UP000317430"/>
    </source>
</evidence>
<reference evidence="2 3" key="1">
    <citation type="submission" date="2019-08" db="EMBL/GenBank/DDBJ databases">
        <authorList>
            <person name="Lei W."/>
        </authorList>
    </citation>
    <scope>NUCLEOTIDE SEQUENCE [LARGE SCALE GENOMIC DNA]</scope>
    <source>
        <strain evidence="2 3">CCUG 66496</strain>
    </source>
</reference>
<organism evidence="2 3">
    <name type="scientific">Streptococcus cuniculipharyngis</name>
    <dbReference type="NCBI Taxonomy" id="1562651"/>
    <lineage>
        <taxon>Bacteria</taxon>
        <taxon>Bacillati</taxon>
        <taxon>Bacillota</taxon>
        <taxon>Bacilli</taxon>
        <taxon>Lactobacillales</taxon>
        <taxon>Streptococcaceae</taxon>
        <taxon>Streptococcus</taxon>
    </lineage>
</organism>
<dbReference type="Pfam" id="PF09359">
    <property type="entry name" value="VTC"/>
    <property type="match status" value="1"/>
</dbReference>
<dbReference type="EMBL" id="VOHL01000003">
    <property type="protein sequence ID" value="TWS97676.1"/>
    <property type="molecule type" value="Genomic_DNA"/>
</dbReference>
<dbReference type="RefSeq" id="WP_146567363.1">
    <property type="nucleotide sequence ID" value="NZ_VOHL01000003.1"/>
</dbReference>
<gene>
    <name evidence="2" type="ORF">FRX57_05150</name>
</gene>
<proteinExistence type="predicted"/>
<dbReference type="Proteomes" id="UP000317430">
    <property type="component" value="Unassembled WGS sequence"/>
</dbReference>
<feature type="domain" description="VTC" evidence="1">
    <location>
        <begin position="12"/>
        <end position="231"/>
    </location>
</feature>